<evidence type="ECO:0000259" key="2">
    <source>
        <dbReference type="Pfam" id="PF00850"/>
    </source>
</evidence>
<dbReference type="InterPro" id="IPR053244">
    <property type="entry name" value="HDAC_HD_type_1"/>
</dbReference>
<dbReference type="OrthoDB" id="5232919at2759"/>
<dbReference type="InterPro" id="IPR023696">
    <property type="entry name" value="Ureohydrolase_dom_sf"/>
</dbReference>
<dbReference type="GO" id="GO:0004407">
    <property type="term" value="F:histone deacetylase activity"/>
    <property type="evidence" value="ECO:0007669"/>
    <property type="project" value="TreeGrafter"/>
</dbReference>
<feature type="compositionally biased region" description="Basic and acidic residues" evidence="1">
    <location>
        <begin position="525"/>
        <end position="538"/>
    </location>
</feature>
<dbReference type="RefSeq" id="XP_018281334.1">
    <property type="nucleotide sequence ID" value="XM_018422241.1"/>
</dbReference>
<evidence type="ECO:0000313" key="3">
    <source>
        <dbReference type="EMBL" id="KLT44843.1"/>
    </source>
</evidence>
<dbReference type="STRING" id="879819.A0A0J0XUT6"/>
<dbReference type="SUPFAM" id="SSF52768">
    <property type="entry name" value="Arginase/deacetylase"/>
    <property type="match status" value="1"/>
</dbReference>
<dbReference type="Pfam" id="PF00850">
    <property type="entry name" value="Hist_deacetyl"/>
    <property type="match status" value="1"/>
</dbReference>
<keyword evidence="4" id="KW-1185">Reference proteome</keyword>
<dbReference type="Gene3D" id="3.40.800.20">
    <property type="entry name" value="Histone deacetylase domain"/>
    <property type="match status" value="1"/>
</dbReference>
<feature type="region of interest" description="Disordered" evidence="1">
    <location>
        <begin position="504"/>
        <end position="732"/>
    </location>
</feature>
<name>A0A0J0XUT6_9TREE</name>
<sequence>MSLAGAPPLALHIQPACLEHKYIRHKDASHIFERPERLRAVLLGFAAALARLEAIDGSKPDADDLSALLGSLSLSFLPPTHLSVVPPPPPPSQPGRVLLHHPALQLAHSPPIEAPFPYLPNGGGAMPQSAYLKDLFKWASEALETIRTTGCEIPTDKGLNAGDLYLGPGSVVAIEGAIQTVCQAVDGVCSPEDGLNNPSKAFCAIRPPGHHCGEDEPSGFCYVNNVVVGAMHAYLQHDVDRAIIIDFDLHHGNGTQALVMPLNAASYSEDLAVAAGKPPSDMRGRSGRRRTWKGFYGSVHDIYSYPCEDGDLDLIRDASVNLAAHGQYIENIHLQPYEDEADFYKRIYPLYLALLDKARVFMRETQADPAKTVLFISAGFDACEHEHQGMQRHDRRVPASFYTRYTRDIAAFADAHTDGKVISVLEGGYSDRALTSAALGHAVGLMGREGLPEWCSVDELVLLERAVKKRRKGKLCSLPPDLAAMPHIARTHAILAHWEGAGTPAPSVAPSAAPSANATPSGRMTLRERRPKEYKEEDSPLPAPRRRQPKSNAATPKAKTERESSPTPMPTSGPSAAAQPLTMTPAAAAYPSPAPSAPSPDEDKPGLKDLTVKDPPSPSAPTQPSAATQNTLLPNPPHIVLRIPARTPEPPESQERAPVLRIPARTPPPPHAAPPPAHPAPALSRPAPPPLYQVRPAPPPSAPPQPPSGSFRAIAPQAVSLPPMNPGMAKSPESRISPVIYAQQPLPYSQTTYSQTPYPPAYAPTFGHPSMPGHGTQSTRIPHNTSFAPYPALTERDGIPPPQRGVPPQWGTPGAGSSERGA</sequence>
<organism evidence="3 4">
    <name type="scientific">Cutaneotrichosporon oleaginosum</name>
    <dbReference type="NCBI Taxonomy" id="879819"/>
    <lineage>
        <taxon>Eukaryota</taxon>
        <taxon>Fungi</taxon>
        <taxon>Dikarya</taxon>
        <taxon>Basidiomycota</taxon>
        <taxon>Agaricomycotina</taxon>
        <taxon>Tremellomycetes</taxon>
        <taxon>Trichosporonales</taxon>
        <taxon>Trichosporonaceae</taxon>
        <taxon>Cutaneotrichosporon</taxon>
    </lineage>
</organism>
<dbReference type="InterPro" id="IPR023801">
    <property type="entry name" value="His_deacetylse_dom"/>
</dbReference>
<dbReference type="PANTHER" id="PTHR47558">
    <property type="entry name" value="HISTONE DEACETYLASE HOS3"/>
    <property type="match status" value="1"/>
</dbReference>
<dbReference type="InterPro" id="IPR037138">
    <property type="entry name" value="His_deacetylse_dom_sf"/>
</dbReference>
<dbReference type="EMBL" id="KQ087184">
    <property type="protein sequence ID" value="KLT44843.1"/>
    <property type="molecule type" value="Genomic_DNA"/>
</dbReference>
<feature type="region of interest" description="Disordered" evidence="1">
    <location>
        <begin position="751"/>
        <end position="822"/>
    </location>
</feature>
<dbReference type="GO" id="GO:0005634">
    <property type="term" value="C:nucleus"/>
    <property type="evidence" value="ECO:0007669"/>
    <property type="project" value="TreeGrafter"/>
</dbReference>
<dbReference type="InterPro" id="IPR000286">
    <property type="entry name" value="HDACs"/>
</dbReference>
<dbReference type="AlphaFoldDB" id="A0A0J0XUT6"/>
<dbReference type="PANTHER" id="PTHR47558:SF1">
    <property type="entry name" value="HISTONE DEACETYLASE HOS3"/>
    <property type="match status" value="1"/>
</dbReference>
<feature type="domain" description="Histone deacetylase" evidence="2">
    <location>
        <begin position="131"/>
        <end position="440"/>
    </location>
</feature>
<feature type="compositionally biased region" description="Pro residues" evidence="1">
    <location>
        <begin position="686"/>
        <end position="707"/>
    </location>
</feature>
<evidence type="ECO:0000313" key="4">
    <source>
        <dbReference type="Proteomes" id="UP000053611"/>
    </source>
</evidence>
<feature type="compositionally biased region" description="Basic and acidic residues" evidence="1">
    <location>
        <begin position="601"/>
        <end position="612"/>
    </location>
</feature>
<dbReference type="GeneID" id="28982844"/>
<dbReference type="GO" id="GO:0010468">
    <property type="term" value="P:regulation of gene expression"/>
    <property type="evidence" value="ECO:0007669"/>
    <property type="project" value="UniProtKB-ARBA"/>
</dbReference>
<feature type="compositionally biased region" description="Polar residues" evidence="1">
    <location>
        <begin position="775"/>
        <end position="787"/>
    </location>
</feature>
<accession>A0A0J0XUT6</accession>
<dbReference type="Proteomes" id="UP000053611">
    <property type="component" value="Unassembled WGS sequence"/>
</dbReference>
<feature type="compositionally biased region" description="Low complexity" evidence="1">
    <location>
        <begin position="504"/>
        <end position="522"/>
    </location>
</feature>
<evidence type="ECO:0000256" key="1">
    <source>
        <dbReference type="SAM" id="MobiDB-lite"/>
    </source>
</evidence>
<reference evidence="3 4" key="1">
    <citation type="submission" date="2015-03" db="EMBL/GenBank/DDBJ databases">
        <title>Genomics and transcriptomics of the oil-accumulating basidiomycete yeast T. oleaginosus allow insights into substrate utilization and the diverse evolutionary trajectories of mating systems in fungi.</title>
        <authorList>
            <consortium name="DOE Joint Genome Institute"/>
            <person name="Kourist R."/>
            <person name="Kracht O."/>
            <person name="Bracharz F."/>
            <person name="Lipzen A."/>
            <person name="Nolan M."/>
            <person name="Ohm R."/>
            <person name="Grigoriev I."/>
            <person name="Sun S."/>
            <person name="Heitman J."/>
            <person name="Bruck T."/>
            <person name="Nowrousian M."/>
        </authorList>
    </citation>
    <scope>NUCLEOTIDE SEQUENCE [LARGE SCALE GENOMIC DNA]</scope>
    <source>
        <strain evidence="3 4">IBC0246</strain>
    </source>
</reference>
<protein>
    <submittedName>
        <fullName evidence="3">Arginase/deacetylase</fullName>
    </submittedName>
</protein>
<proteinExistence type="predicted"/>
<gene>
    <name evidence="3" type="ORF">CC85DRAFT_283145</name>
</gene>
<dbReference type="PRINTS" id="PR01270">
    <property type="entry name" value="HDASUPER"/>
</dbReference>
<feature type="compositionally biased region" description="Pro residues" evidence="1">
    <location>
        <begin position="665"/>
        <end position="679"/>
    </location>
</feature>